<dbReference type="GeneID" id="19334268"/>
<dbReference type="HOGENOM" id="CLU_478262_0_0_1"/>
<dbReference type="KEGG" id="pfj:MYCFIDRAFT_180050"/>
<evidence type="ECO:0000313" key="3">
    <source>
        <dbReference type="Proteomes" id="UP000016932"/>
    </source>
</evidence>
<feature type="region of interest" description="Disordered" evidence="1">
    <location>
        <begin position="242"/>
        <end position="267"/>
    </location>
</feature>
<dbReference type="RefSeq" id="XP_007932221.1">
    <property type="nucleotide sequence ID" value="XM_007934030.1"/>
</dbReference>
<organism evidence="2 3">
    <name type="scientific">Pseudocercospora fijiensis (strain CIRAD86)</name>
    <name type="common">Black leaf streak disease fungus</name>
    <name type="synonym">Mycosphaerella fijiensis</name>
    <dbReference type="NCBI Taxonomy" id="383855"/>
    <lineage>
        <taxon>Eukaryota</taxon>
        <taxon>Fungi</taxon>
        <taxon>Dikarya</taxon>
        <taxon>Ascomycota</taxon>
        <taxon>Pezizomycotina</taxon>
        <taxon>Dothideomycetes</taxon>
        <taxon>Dothideomycetidae</taxon>
        <taxon>Mycosphaerellales</taxon>
        <taxon>Mycosphaerellaceae</taxon>
        <taxon>Pseudocercospora</taxon>
    </lineage>
</organism>
<dbReference type="EMBL" id="KB446567">
    <property type="protein sequence ID" value="EME77174.1"/>
    <property type="molecule type" value="Genomic_DNA"/>
</dbReference>
<proteinExistence type="predicted"/>
<feature type="compositionally biased region" description="Basic and acidic residues" evidence="1">
    <location>
        <begin position="463"/>
        <end position="479"/>
    </location>
</feature>
<name>M2ZDJ7_PSEFD</name>
<feature type="compositionally biased region" description="Polar residues" evidence="1">
    <location>
        <begin position="480"/>
        <end position="491"/>
    </location>
</feature>
<dbReference type="AlphaFoldDB" id="M2ZDJ7"/>
<evidence type="ECO:0000256" key="1">
    <source>
        <dbReference type="SAM" id="MobiDB-lite"/>
    </source>
</evidence>
<feature type="region of interest" description="Disordered" evidence="1">
    <location>
        <begin position="546"/>
        <end position="570"/>
    </location>
</feature>
<dbReference type="VEuPathDB" id="FungiDB:MYCFIDRAFT_180050"/>
<keyword evidence="3" id="KW-1185">Reference proteome</keyword>
<gene>
    <name evidence="2" type="ORF">MYCFIDRAFT_180050</name>
</gene>
<feature type="compositionally biased region" description="Low complexity" evidence="1">
    <location>
        <begin position="553"/>
        <end position="570"/>
    </location>
</feature>
<protein>
    <submittedName>
        <fullName evidence="2">Uncharacterized protein</fullName>
    </submittedName>
</protein>
<accession>M2ZDJ7</accession>
<reference evidence="2 3" key="1">
    <citation type="journal article" date="2012" name="PLoS Pathog.">
        <title>Diverse lifestyles and strategies of plant pathogenesis encoded in the genomes of eighteen Dothideomycetes fungi.</title>
        <authorList>
            <person name="Ohm R.A."/>
            <person name="Feau N."/>
            <person name="Henrissat B."/>
            <person name="Schoch C.L."/>
            <person name="Horwitz B.A."/>
            <person name="Barry K.W."/>
            <person name="Condon B.J."/>
            <person name="Copeland A.C."/>
            <person name="Dhillon B."/>
            <person name="Glaser F."/>
            <person name="Hesse C.N."/>
            <person name="Kosti I."/>
            <person name="LaButti K."/>
            <person name="Lindquist E.A."/>
            <person name="Lucas S."/>
            <person name="Salamov A.A."/>
            <person name="Bradshaw R.E."/>
            <person name="Ciuffetti L."/>
            <person name="Hamelin R.C."/>
            <person name="Kema G.H.J."/>
            <person name="Lawrence C."/>
            <person name="Scott J.A."/>
            <person name="Spatafora J.W."/>
            <person name="Turgeon B.G."/>
            <person name="de Wit P.J.G.M."/>
            <person name="Zhong S."/>
            <person name="Goodwin S.B."/>
            <person name="Grigoriev I.V."/>
        </authorList>
    </citation>
    <scope>NUCLEOTIDE SEQUENCE [LARGE SCALE GENOMIC DNA]</scope>
    <source>
        <strain evidence="2 3">CIRAD86</strain>
    </source>
</reference>
<dbReference type="Proteomes" id="UP000016932">
    <property type="component" value="Unassembled WGS sequence"/>
</dbReference>
<feature type="region of interest" description="Disordered" evidence="1">
    <location>
        <begin position="463"/>
        <end position="495"/>
    </location>
</feature>
<evidence type="ECO:0000313" key="2">
    <source>
        <dbReference type="EMBL" id="EME77174.1"/>
    </source>
</evidence>
<sequence>MISERSASGRVKILTALKILMLDFGERFDYLEKEAALLQMLGRYCERRCELASQGFDKAGTMQTKETIGYVTGCAEQALNFQLACPGWPGDFILRGVRSRFSARARFSAGCFGAVGQAKLDLLDSRSFHAIRKSALGEEFRSEHIQMRQIRANLRHHVNKVEYVNWVVENTIGVIDPRRKHAGLRHRRAVASPSSFSGEITSEEAGGISDWDNVESAASSVGSEEASDVGDADINTARQREFGEHRKNSQDDGAAAAAAAKKVEKGKKRSEHWAKNVISCGKENIVIYNGHLRCDNSPCCRAVINTLLEELESVYLAEGYATKDVFKILLMAPKAKKLHAVSRTGCHASCGCYASCYASCGLVYMKKWRTSHANKTFADSKRAFGVPPVFFMFRALQGQLSDVYTLAKRRDHSEDNIASTLSEVGDAEVQTQAGHFDELVAMLENGTQQVCQSVADSPAEFNRDAAKKDNGGDQEEVCRTKSQSRQNSATGETRAAAAAAAAVAANEDMPPGIEGAQDEEDMLSCISRRDSQALVSCTYFRDWNSQEKSELGQQSQQWLWSKSSWAASSA</sequence>